<gene>
    <name evidence="5" type="ORF">DM194_26285</name>
</gene>
<reference evidence="5 6" key="1">
    <citation type="submission" date="2018-06" db="EMBL/GenBank/DDBJ databases">
        <title>Complete genome sequencing of Azospirillum sp. M2T2B2.</title>
        <authorList>
            <person name="Heo J."/>
            <person name="Kim S.-J."/>
            <person name="Kwon S.-W."/>
            <person name="Anandham R."/>
        </authorList>
    </citation>
    <scope>NUCLEOTIDE SEQUENCE [LARGE SCALE GENOMIC DNA]</scope>
    <source>
        <strain evidence="5 6">M2T2B2</strain>
        <plasmid evidence="5 6">unnamed4</plasmid>
    </source>
</reference>
<accession>A0A2U9SDW3</accession>
<dbReference type="GO" id="GO:0000976">
    <property type="term" value="F:transcription cis-regulatory region binding"/>
    <property type="evidence" value="ECO:0007669"/>
    <property type="project" value="TreeGrafter"/>
</dbReference>
<dbReference type="Proteomes" id="UP000249605">
    <property type="component" value="Plasmid unnamed4"/>
</dbReference>
<dbReference type="Gene3D" id="1.10.357.10">
    <property type="entry name" value="Tetracycline Repressor, domain 2"/>
    <property type="match status" value="1"/>
</dbReference>
<dbReference type="PANTHER" id="PTHR30055:SF223">
    <property type="entry name" value="HTH-TYPE TRANSCRIPTIONAL REGULATOR UIDR"/>
    <property type="match status" value="1"/>
</dbReference>
<dbReference type="PRINTS" id="PR00455">
    <property type="entry name" value="HTHTETR"/>
</dbReference>
<dbReference type="PROSITE" id="PS50977">
    <property type="entry name" value="HTH_TETR_2"/>
    <property type="match status" value="1"/>
</dbReference>
<sequence length="244" mass="26482">MAPRLDSRARRRAIVDAALPLFARKGFAATTTKEIAQAAGVSEGLIFKHFPSKASLYEAIFLSCIDGDPEYERLIALPPGTATLVQMIQGLVGYFVMEVPADPNERARQRLSVISLLEDGEFMRQVYEGIRSRFLPCFAASIDAAIAAGDLEPGPIDAESGLWLAEHLCEMMATVCLSGGTVVPYSCGRPELARRTAWFILRGLGLRDEAIAEQERGGHLIFHPPPSPPNGGSKNDDSTPERAE</sequence>
<evidence type="ECO:0000313" key="5">
    <source>
        <dbReference type="EMBL" id="AWU97785.1"/>
    </source>
</evidence>
<dbReference type="AlphaFoldDB" id="A0A2U9SDW3"/>
<evidence type="ECO:0000256" key="1">
    <source>
        <dbReference type="ARBA" id="ARBA00023125"/>
    </source>
</evidence>
<geneLocation type="plasmid" evidence="5 6">
    <name>unnamed4</name>
</geneLocation>
<protein>
    <submittedName>
        <fullName evidence="5">TetR/AcrR family transcriptional regulator</fullName>
    </submittedName>
</protein>
<dbReference type="EMBL" id="CP029834">
    <property type="protein sequence ID" value="AWU97785.1"/>
    <property type="molecule type" value="Genomic_DNA"/>
</dbReference>
<organism evidence="5 6">
    <name type="scientific">Azospirillum ramasamyi</name>
    <dbReference type="NCBI Taxonomy" id="682998"/>
    <lineage>
        <taxon>Bacteria</taxon>
        <taxon>Pseudomonadati</taxon>
        <taxon>Pseudomonadota</taxon>
        <taxon>Alphaproteobacteria</taxon>
        <taxon>Rhodospirillales</taxon>
        <taxon>Azospirillaceae</taxon>
        <taxon>Azospirillum</taxon>
    </lineage>
</organism>
<evidence type="ECO:0000256" key="2">
    <source>
        <dbReference type="PROSITE-ProRule" id="PRU00335"/>
    </source>
</evidence>
<feature type="compositionally biased region" description="Basic and acidic residues" evidence="3">
    <location>
        <begin position="234"/>
        <end position="244"/>
    </location>
</feature>
<dbReference type="GO" id="GO:0003700">
    <property type="term" value="F:DNA-binding transcription factor activity"/>
    <property type="evidence" value="ECO:0007669"/>
    <property type="project" value="TreeGrafter"/>
</dbReference>
<proteinExistence type="predicted"/>
<keyword evidence="5" id="KW-0614">Plasmid</keyword>
<feature type="region of interest" description="Disordered" evidence="3">
    <location>
        <begin position="219"/>
        <end position="244"/>
    </location>
</feature>
<dbReference type="PANTHER" id="PTHR30055">
    <property type="entry name" value="HTH-TYPE TRANSCRIPTIONAL REGULATOR RUTR"/>
    <property type="match status" value="1"/>
</dbReference>
<feature type="DNA-binding region" description="H-T-H motif" evidence="2">
    <location>
        <begin position="31"/>
        <end position="50"/>
    </location>
</feature>
<keyword evidence="6" id="KW-1185">Reference proteome</keyword>
<dbReference type="RefSeq" id="WP_111070580.1">
    <property type="nucleotide sequence ID" value="NZ_CP029834.1"/>
</dbReference>
<evidence type="ECO:0000313" key="6">
    <source>
        <dbReference type="Proteomes" id="UP000249605"/>
    </source>
</evidence>
<dbReference type="Pfam" id="PF00440">
    <property type="entry name" value="TetR_N"/>
    <property type="match status" value="1"/>
</dbReference>
<evidence type="ECO:0000256" key="3">
    <source>
        <dbReference type="SAM" id="MobiDB-lite"/>
    </source>
</evidence>
<feature type="domain" description="HTH tetR-type" evidence="4">
    <location>
        <begin position="8"/>
        <end position="68"/>
    </location>
</feature>
<dbReference type="PROSITE" id="PS01081">
    <property type="entry name" value="HTH_TETR_1"/>
    <property type="match status" value="1"/>
</dbReference>
<dbReference type="InterPro" id="IPR009057">
    <property type="entry name" value="Homeodomain-like_sf"/>
</dbReference>
<dbReference type="InterPro" id="IPR023772">
    <property type="entry name" value="DNA-bd_HTH_TetR-type_CS"/>
</dbReference>
<dbReference type="SUPFAM" id="SSF46689">
    <property type="entry name" value="Homeodomain-like"/>
    <property type="match status" value="1"/>
</dbReference>
<keyword evidence="1 2" id="KW-0238">DNA-binding</keyword>
<name>A0A2U9SDW3_9PROT</name>
<dbReference type="InterPro" id="IPR050109">
    <property type="entry name" value="HTH-type_TetR-like_transc_reg"/>
</dbReference>
<dbReference type="InterPro" id="IPR001647">
    <property type="entry name" value="HTH_TetR"/>
</dbReference>
<evidence type="ECO:0000259" key="4">
    <source>
        <dbReference type="PROSITE" id="PS50977"/>
    </source>
</evidence>
<dbReference type="OrthoDB" id="9802802at2"/>
<dbReference type="KEGG" id="azm:DM194_26285"/>